<dbReference type="Pfam" id="PF02739">
    <property type="entry name" value="5_3_exonuc_N"/>
    <property type="match status" value="1"/>
</dbReference>
<dbReference type="CDD" id="cd09898">
    <property type="entry name" value="H3TH_53EXO"/>
    <property type="match status" value="1"/>
</dbReference>
<evidence type="ECO:0000259" key="7">
    <source>
        <dbReference type="SMART" id="SM00475"/>
    </source>
</evidence>
<keyword evidence="3 8" id="KW-0269">Exonuclease</keyword>
<dbReference type="SUPFAM" id="SSF88723">
    <property type="entry name" value="PIN domain-like"/>
    <property type="match status" value="1"/>
</dbReference>
<dbReference type="InterPro" id="IPR002421">
    <property type="entry name" value="5-3_exonuclease"/>
</dbReference>
<dbReference type="GO" id="GO:0033567">
    <property type="term" value="P:DNA replication, Okazaki fragment processing"/>
    <property type="evidence" value="ECO:0007669"/>
    <property type="project" value="InterPro"/>
</dbReference>
<dbReference type="OrthoDB" id="9806424at2"/>
<keyword evidence="4" id="KW-0238">DNA-binding</keyword>
<dbReference type="Gene3D" id="3.40.50.1010">
    <property type="entry name" value="5'-nuclease"/>
    <property type="match status" value="1"/>
</dbReference>
<protein>
    <recommendedName>
        <fullName evidence="6">5'-3' exonuclease</fullName>
    </recommendedName>
</protein>
<dbReference type="GO" id="GO:0008409">
    <property type="term" value="F:5'-3' exonuclease activity"/>
    <property type="evidence" value="ECO:0007669"/>
    <property type="project" value="InterPro"/>
</dbReference>
<dbReference type="SMART" id="SM00279">
    <property type="entry name" value="HhH2"/>
    <property type="match status" value="1"/>
</dbReference>
<dbReference type="Proteomes" id="UP000306192">
    <property type="component" value="Unassembled WGS sequence"/>
</dbReference>
<dbReference type="AlphaFoldDB" id="A0A4V4RE79"/>
<dbReference type="CDD" id="cd09859">
    <property type="entry name" value="PIN_53EXO"/>
    <property type="match status" value="1"/>
</dbReference>
<dbReference type="PANTHER" id="PTHR42646">
    <property type="entry name" value="FLAP ENDONUCLEASE XNI"/>
    <property type="match status" value="1"/>
</dbReference>
<comment type="caution">
    <text evidence="8">The sequence shown here is derived from an EMBL/GenBank/DDBJ whole genome shotgun (WGS) entry which is preliminary data.</text>
</comment>
<dbReference type="GO" id="GO:0003677">
    <property type="term" value="F:DNA binding"/>
    <property type="evidence" value="ECO:0007669"/>
    <property type="project" value="UniProtKB-KW"/>
</dbReference>
<dbReference type="SMART" id="SM00475">
    <property type="entry name" value="53EXOc"/>
    <property type="match status" value="1"/>
</dbReference>
<accession>A0A4V4RE79</accession>
<sequence length="324" mass="34001">MAKRLMLLDTASLYFRAFYGVPESVHAPDGTPVNAVRGLLDMIARLVTEFEPDALVACWDDAWRPRWRVDLIPSYKAHRVAEEVPGGVDIEVVPENLTLQLPVIREVLETFDIAIVGAADHEADDVIGTLASGGSPATGATTAVDIVTGDRDLFQLVDDDANVRVIYTARGMSRLELVTGSVLRSKYGVDARQYVDFAVLRGDASDGLPGVAGIGEKTAATLLGQYGSLEGLRAAASGAGGDSSGPSLSASLRAKLVAASDYLDVAPRVVSVVRTLDLGPIDATLRPLSPASRSHIATLASRWALGTSATRALAALTSPAPTPT</sequence>
<proteinExistence type="predicted"/>
<dbReference type="GO" id="GO:0017108">
    <property type="term" value="F:5'-flap endonuclease activity"/>
    <property type="evidence" value="ECO:0007669"/>
    <property type="project" value="InterPro"/>
</dbReference>
<keyword evidence="9" id="KW-1185">Reference proteome</keyword>
<comment type="function">
    <text evidence="5">5'-3' exonuclease acting preferentially on double-stranded DNA.</text>
</comment>
<dbReference type="SUPFAM" id="SSF47807">
    <property type="entry name" value="5' to 3' exonuclease, C-terminal subdomain"/>
    <property type="match status" value="1"/>
</dbReference>
<evidence type="ECO:0000313" key="9">
    <source>
        <dbReference type="Proteomes" id="UP000306192"/>
    </source>
</evidence>
<dbReference type="InterPro" id="IPR029060">
    <property type="entry name" value="PIN-like_dom_sf"/>
</dbReference>
<reference evidence="8 9" key="1">
    <citation type="journal article" date="2019" name="Microorganisms">
        <title>Systematic Affiliation and Genome Analysis of Subtercola vilae DB165(T) with Particular Emphasis on Cold Adaptation of an Isolate from a High-Altitude Cold Volcano Lake.</title>
        <authorList>
            <person name="Villalobos A.S."/>
            <person name="Wiese J."/>
            <person name="Imhoff J.F."/>
            <person name="Dorador C."/>
            <person name="Keller A."/>
            <person name="Hentschel U."/>
        </authorList>
    </citation>
    <scope>NUCLEOTIDE SEQUENCE [LARGE SCALE GENOMIC DNA]</scope>
    <source>
        <strain evidence="8 9">DB165</strain>
    </source>
</reference>
<dbReference type="Pfam" id="PF01367">
    <property type="entry name" value="5_3_exonuc"/>
    <property type="match status" value="1"/>
</dbReference>
<evidence type="ECO:0000313" key="8">
    <source>
        <dbReference type="EMBL" id="TIH32724.1"/>
    </source>
</evidence>
<evidence type="ECO:0000256" key="6">
    <source>
        <dbReference type="ARBA" id="ARBA00050026"/>
    </source>
</evidence>
<dbReference type="InterPro" id="IPR020046">
    <property type="entry name" value="5-3_exonucl_a-hlix_arch_N"/>
</dbReference>
<dbReference type="PANTHER" id="PTHR42646:SF2">
    <property type="entry name" value="5'-3' EXONUCLEASE FAMILY PROTEIN"/>
    <property type="match status" value="1"/>
</dbReference>
<feature type="non-terminal residue" evidence="8">
    <location>
        <position position="324"/>
    </location>
</feature>
<keyword evidence="2" id="KW-0378">Hydrolase</keyword>
<organism evidence="8 9">
    <name type="scientific">Subtercola vilae</name>
    <dbReference type="NCBI Taxonomy" id="2056433"/>
    <lineage>
        <taxon>Bacteria</taxon>
        <taxon>Bacillati</taxon>
        <taxon>Actinomycetota</taxon>
        <taxon>Actinomycetes</taxon>
        <taxon>Micrococcales</taxon>
        <taxon>Microbacteriaceae</taxon>
        <taxon>Subtercola</taxon>
    </lineage>
</organism>
<gene>
    <name evidence="8" type="ORF">D4765_15645</name>
</gene>
<evidence type="ECO:0000256" key="1">
    <source>
        <dbReference type="ARBA" id="ARBA00022722"/>
    </source>
</evidence>
<evidence type="ECO:0000256" key="4">
    <source>
        <dbReference type="ARBA" id="ARBA00023125"/>
    </source>
</evidence>
<dbReference type="InterPro" id="IPR020045">
    <property type="entry name" value="DNA_polI_H3TH"/>
</dbReference>
<dbReference type="InterPro" id="IPR038969">
    <property type="entry name" value="FEN"/>
</dbReference>
<dbReference type="Gene3D" id="1.10.150.20">
    <property type="entry name" value="5' to 3' exonuclease, C-terminal subdomain"/>
    <property type="match status" value="1"/>
</dbReference>
<dbReference type="RefSeq" id="WP_136643249.1">
    <property type="nucleotide sequence ID" value="NZ_QYRT01000039.1"/>
</dbReference>
<feature type="domain" description="5'-3' exonuclease" evidence="7">
    <location>
        <begin position="3"/>
        <end position="287"/>
    </location>
</feature>
<evidence type="ECO:0000256" key="5">
    <source>
        <dbReference type="ARBA" id="ARBA00049957"/>
    </source>
</evidence>
<evidence type="ECO:0000256" key="2">
    <source>
        <dbReference type="ARBA" id="ARBA00022801"/>
    </source>
</evidence>
<name>A0A4V4RE79_9MICO</name>
<dbReference type="EMBL" id="QYRT01000039">
    <property type="protein sequence ID" value="TIH32724.1"/>
    <property type="molecule type" value="Genomic_DNA"/>
</dbReference>
<keyword evidence="1" id="KW-0540">Nuclease</keyword>
<dbReference type="InterPro" id="IPR008918">
    <property type="entry name" value="HhH2"/>
</dbReference>
<dbReference type="InterPro" id="IPR036279">
    <property type="entry name" value="5-3_exonuclease_C_sf"/>
</dbReference>
<evidence type="ECO:0000256" key="3">
    <source>
        <dbReference type="ARBA" id="ARBA00022839"/>
    </source>
</evidence>